<dbReference type="AlphaFoldDB" id="A0A813L2F5"/>
<proteinExistence type="predicted"/>
<name>A0A813L2F5_POLGL</name>
<feature type="compositionally biased region" description="Acidic residues" evidence="1">
    <location>
        <begin position="123"/>
        <end position="133"/>
    </location>
</feature>
<feature type="region of interest" description="Disordered" evidence="1">
    <location>
        <begin position="114"/>
        <end position="133"/>
    </location>
</feature>
<evidence type="ECO:0000313" key="3">
    <source>
        <dbReference type="Proteomes" id="UP000626109"/>
    </source>
</evidence>
<protein>
    <submittedName>
        <fullName evidence="2">Uncharacterized protein</fullName>
    </submittedName>
</protein>
<accession>A0A813L2F5</accession>
<evidence type="ECO:0000256" key="1">
    <source>
        <dbReference type="SAM" id="MobiDB-lite"/>
    </source>
</evidence>
<sequence length="133" mass="14889">MSVEYQHSILWRGQDPTKIKFTPKHDGTKKVGRHFAGQQPAWVEAEKKKAEELEKKKDANKDLRQAKRRRETSTAAVIVEDAGSSRLKRLQAASAGGETSSERLLRHRVVHDAAILESTADDKGEDDLDEDGI</sequence>
<organism evidence="2 3">
    <name type="scientific">Polarella glacialis</name>
    <name type="common">Dinoflagellate</name>
    <dbReference type="NCBI Taxonomy" id="89957"/>
    <lineage>
        <taxon>Eukaryota</taxon>
        <taxon>Sar</taxon>
        <taxon>Alveolata</taxon>
        <taxon>Dinophyceae</taxon>
        <taxon>Suessiales</taxon>
        <taxon>Suessiaceae</taxon>
        <taxon>Polarella</taxon>
    </lineage>
</organism>
<evidence type="ECO:0000313" key="2">
    <source>
        <dbReference type="EMBL" id="CAE8716223.1"/>
    </source>
</evidence>
<dbReference type="EMBL" id="CAJNNW010032925">
    <property type="protein sequence ID" value="CAE8716223.1"/>
    <property type="molecule type" value="Genomic_DNA"/>
</dbReference>
<reference evidence="2" key="1">
    <citation type="submission" date="2021-02" db="EMBL/GenBank/DDBJ databases">
        <authorList>
            <person name="Dougan E. K."/>
            <person name="Rhodes N."/>
            <person name="Thang M."/>
            <person name="Chan C."/>
        </authorList>
    </citation>
    <scope>NUCLEOTIDE SEQUENCE</scope>
</reference>
<feature type="non-terminal residue" evidence="2">
    <location>
        <position position="133"/>
    </location>
</feature>
<dbReference type="Proteomes" id="UP000626109">
    <property type="component" value="Unassembled WGS sequence"/>
</dbReference>
<comment type="caution">
    <text evidence="2">The sequence shown here is derived from an EMBL/GenBank/DDBJ whole genome shotgun (WGS) entry which is preliminary data.</text>
</comment>
<gene>
    <name evidence="2" type="ORF">PGLA2088_LOCUS38966</name>
</gene>
<feature type="compositionally biased region" description="Basic and acidic residues" evidence="1">
    <location>
        <begin position="44"/>
        <end position="65"/>
    </location>
</feature>
<feature type="region of interest" description="Disordered" evidence="1">
    <location>
        <begin position="16"/>
        <end position="77"/>
    </location>
</feature>
<feature type="compositionally biased region" description="Basic and acidic residues" evidence="1">
    <location>
        <begin position="16"/>
        <end position="29"/>
    </location>
</feature>